<gene>
    <name evidence="3" type="ORF">GCM10008957_38620</name>
</gene>
<feature type="transmembrane region" description="Helical" evidence="1">
    <location>
        <begin position="170"/>
        <end position="189"/>
    </location>
</feature>
<dbReference type="RefSeq" id="WP_189092137.1">
    <property type="nucleotide sequence ID" value="NZ_BMQL01000029.1"/>
</dbReference>
<dbReference type="Gene3D" id="1.10.3730.20">
    <property type="match status" value="2"/>
</dbReference>
<proteinExistence type="predicted"/>
<evidence type="ECO:0000313" key="3">
    <source>
        <dbReference type="EMBL" id="GGR22837.1"/>
    </source>
</evidence>
<sequence length="272" mass="27976">MNLAAIFGLLSAFTYGVGDFAAGMASRRDSPARVTALTHPLVCLFFVLLALLRHEQTPHLADLAWGAGAGLLGLGAVLLFYRALVLGPMGLVSVVSAALSALIPVAVGAALGELMTPHNLLGVALTIGGIVLLSLAPSHGGRGGVPPALLAGLGFGLFFVMLAQASPGSVFWPLAAARFASSAVMVPFTALREGLRPNRPWLLAAATPGDALGNLFYMLAAQAGRMGIAGLLTGLYPVFTTLLAALFLHERLRRLQWAGVVLALAGVPLVTN</sequence>
<feature type="transmembrane region" description="Helical" evidence="1">
    <location>
        <begin position="90"/>
        <end position="112"/>
    </location>
</feature>
<dbReference type="Proteomes" id="UP000603865">
    <property type="component" value="Unassembled WGS sequence"/>
</dbReference>
<feature type="transmembrane region" description="Helical" evidence="1">
    <location>
        <begin position="227"/>
        <end position="248"/>
    </location>
</feature>
<protein>
    <recommendedName>
        <fullName evidence="2">EamA domain-containing protein</fullName>
    </recommendedName>
</protein>
<keyword evidence="1" id="KW-0472">Membrane</keyword>
<evidence type="ECO:0000313" key="4">
    <source>
        <dbReference type="Proteomes" id="UP000603865"/>
    </source>
</evidence>
<dbReference type="InterPro" id="IPR037185">
    <property type="entry name" value="EmrE-like"/>
</dbReference>
<evidence type="ECO:0000256" key="1">
    <source>
        <dbReference type="SAM" id="Phobius"/>
    </source>
</evidence>
<feature type="transmembrane region" description="Helical" evidence="1">
    <location>
        <begin position="34"/>
        <end position="52"/>
    </location>
</feature>
<feature type="domain" description="EamA" evidence="2">
    <location>
        <begin position="148"/>
        <end position="270"/>
    </location>
</feature>
<organism evidence="3 4">
    <name type="scientific">Deinococcus ruber</name>
    <dbReference type="NCBI Taxonomy" id="1848197"/>
    <lineage>
        <taxon>Bacteria</taxon>
        <taxon>Thermotogati</taxon>
        <taxon>Deinococcota</taxon>
        <taxon>Deinococci</taxon>
        <taxon>Deinococcales</taxon>
        <taxon>Deinococcaceae</taxon>
        <taxon>Deinococcus</taxon>
    </lineage>
</organism>
<feature type="transmembrane region" description="Helical" evidence="1">
    <location>
        <begin position="119"/>
        <end position="138"/>
    </location>
</feature>
<name>A0A918FCW0_9DEIO</name>
<dbReference type="GO" id="GO:0016020">
    <property type="term" value="C:membrane"/>
    <property type="evidence" value="ECO:0007669"/>
    <property type="project" value="InterPro"/>
</dbReference>
<keyword evidence="4" id="KW-1185">Reference proteome</keyword>
<dbReference type="InterPro" id="IPR000620">
    <property type="entry name" value="EamA_dom"/>
</dbReference>
<keyword evidence="1" id="KW-1133">Transmembrane helix</keyword>
<dbReference type="PANTHER" id="PTHR22911:SF137">
    <property type="entry name" value="SOLUTE CARRIER FAMILY 35 MEMBER G2-RELATED"/>
    <property type="match status" value="1"/>
</dbReference>
<comment type="caution">
    <text evidence="3">The sequence shown here is derived from an EMBL/GenBank/DDBJ whole genome shotgun (WGS) entry which is preliminary data.</text>
</comment>
<dbReference type="SUPFAM" id="SSF103481">
    <property type="entry name" value="Multidrug resistance efflux transporter EmrE"/>
    <property type="match status" value="2"/>
</dbReference>
<dbReference type="EMBL" id="BMQL01000029">
    <property type="protein sequence ID" value="GGR22837.1"/>
    <property type="molecule type" value="Genomic_DNA"/>
</dbReference>
<dbReference type="AlphaFoldDB" id="A0A918FCW0"/>
<accession>A0A918FCW0</accession>
<reference evidence="3" key="1">
    <citation type="journal article" date="2014" name="Int. J. Syst. Evol. Microbiol.">
        <title>Complete genome sequence of Corynebacterium casei LMG S-19264T (=DSM 44701T), isolated from a smear-ripened cheese.</title>
        <authorList>
            <consortium name="US DOE Joint Genome Institute (JGI-PGF)"/>
            <person name="Walter F."/>
            <person name="Albersmeier A."/>
            <person name="Kalinowski J."/>
            <person name="Ruckert C."/>
        </authorList>
    </citation>
    <scope>NUCLEOTIDE SEQUENCE</scope>
    <source>
        <strain evidence="3">JCM 31311</strain>
    </source>
</reference>
<feature type="transmembrane region" description="Helical" evidence="1">
    <location>
        <begin position="64"/>
        <end position="84"/>
    </location>
</feature>
<dbReference type="Pfam" id="PF00892">
    <property type="entry name" value="EamA"/>
    <property type="match status" value="2"/>
</dbReference>
<dbReference type="PANTHER" id="PTHR22911">
    <property type="entry name" value="ACYL-MALONYL CONDENSING ENZYME-RELATED"/>
    <property type="match status" value="1"/>
</dbReference>
<reference evidence="3" key="2">
    <citation type="submission" date="2020-09" db="EMBL/GenBank/DDBJ databases">
        <authorList>
            <person name="Sun Q."/>
            <person name="Ohkuma M."/>
        </authorList>
    </citation>
    <scope>NUCLEOTIDE SEQUENCE</scope>
    <source>
        <strain evidence="3">JCM 31311</strain>
    </source>
</reference>
<evidence type="ECO:0000259" key="2">
    <source>
        <dbReference type="Pfam" id="PF00892"/>
    </source>
</evidence>
<keyword evidence="1" id="KW-0812">Transmembrane</keyword>
<feature type="domain" description="EamA" evidence="2">
    <location>
        <begin position="3"/>
        <end position="134"/>
    </location>
</feature>
<feature type="transmembrane region" description="Helical" evidence="1">
    <location>
        <begin position="144"/>
        <end position="163"/>
    </location>
</feature>